<accession>A0A8I1DA27</accession>
<evidence type="ECO:0000313" key="3">
    <source>
        <dbReference type="EMBL" id="MBH5145278.1"/>
    </source>
</evidence>
<dbReference type="SUPFAM" id="SSF51735">
    <property type="entry name" value="NAD(P)-binding Rossmann-fold domains"/>
    <property type="match status" value="1"/>
</dbReference>
<evidence type="ECO:0000313" key="5">
    <source>
        <dbReference type="Proteomes" id="UP000627573"/>
    </source>
</evidence>
<dbReference type="RefSeq" id="WP_197941610.1">
    <property type="nucleotide sequence ID" value="NZ_CP124545.1"/>
</dbReference>
<protein>
    <submittedName>
        <fullName evidence="3">SDR family oxidoreductase</fullName>
        <ecNumber evidence="4">1.-.-.-</ecNumber>
    </submittedName>
</protein>
<keyword evidence="2 4" id="KW-0560">Oxidoreductase</keyword>
<evidence type="ECO:0000313" key="4">
    <source>
        <dbReference type="EMBL" id="WGV48469.2"/>
    </source>
</evidence>
<proteinExistence type="inferred from homology"/>
<dbReference type="GO" id="GO:0016491">
    <property type="term" value="F:oxidoreductase activity"/>
    <property type="evidence" value="ECO:0007669"/>
    <property type="project" value="UniProtKB-KW"/>
</dbReference>
<dbReference type="Pfam" id="PF13561">
    <property type="entry name" value="adh_short_C2"/>
    <property type="match status" value="1"/>
</dbReference>
<evidence type="ECO:0000256" key="2">
    <source>
        <dbReference type="ARBA" id="ARBA00023002"/>
    </source>
</evidence>
<dbReference type="Gene3D" id="3.40.50.720">
    <property type="entry name" value="NAD(P)-binding Rossmann-like Domain"/>
    <property type="match status" value="1"/>
</dbReference>
<dbReference type="Proteomes" id="UP000627573">
    <property type="component" value="Unassembled WGS sequence"/>
</dbReference>
<dbReference type="EMBL" id="JAECSB010000074">
    <property type="protein sequence ID" value="MBH5145278.1"/>
    <property type="molecule type" value="Genomic_DNA"/>
</dbReference>
<reference evidence="4" key="2">
    <citation type="submission" date="2023-08" db="EMBL/GenBank/DDBJ databases">
        <title>Isolation and Characterization of Rhodococcus erythropolis MGMM8.</title>
        <authorList>
            <person name="Diabankana R.G.C."/>
            <person name="Afordoanyi D.M."/>
            <person name="Validov S.Z."/>
        </authorList>
    </citation>
    <scope>NUCLEOTIDE SEQUENCE</scope>
    <source>
        <strain evidence="4">MGMM8</strain>
    </source>
</reference>
<dbReference type="CDD" id="cd05233">
    <property type="entry name" value="SDR_c"/>
    <property type="match status" value="1"/>
</dbReference>
<gene>
    <name evidence="3" type="ORF">I3517_21990</name>
    <name evidence="4" type="ORF">QIE55_23465</name>
</gene>
<dbReference type="PANTHER" id="PTHR43639:SF1">
    <property type="entry name" value="SHORT-CHAIN DEHYDROGENASE_REDUCTASE FAMILY PROTEIN"/>
    <property type="match status" value="1"/>
</dbReference>
<keyword evidence="5" id="KW-1185">Reference proteome</keyword>
<dbReference type="InterPro" id="IPR002347">
    <property type="entry name" value="SDR_fam"/>
</dbReference>
<sequence>MKRHTSGGIVSAVRTAFVSGGTGGIGSAIALTLAERGHDVAFTYRNNKNAAEQLSEQIRAHGVLAHSYSLDLTDELSISAAVRDAVSDLGTLTTLVHAAGPHVPMTHLSRVTPAFFTEQLNQEAAAFFTLVHTALPALRASSGSVVAVTTAATDRFPVRDGLSAGTKGAVEQLVRGFAAEEGRYGVRFNAVGPGMLTDGMAERLINSAELDQSALDVTMSRIPLKRFGSAADIAEAVCFLASDAAGFISGQKLNVDGGYTV</sequence>
<name>A0A8I1DA27_RHOER</name>
<organism evidence="3 5">
    <name type="scientific">Rhodococcus erythropolis</name>
    <name type="common">Arthrobacter picolinophilus</name>
    <dbReference type="NCBI Taxonomy" id="1833"/>
    <lineage>
        <taxon>Bacteria</taxon>
        <taxon>Bacillati</taxon>
        <taxon>Actinomycetota</taxon>
        <taxon>Actinomycetes</taxon>
        <taxon>Mycobacteriales</taxon>
        <taxon>Nocardiaceae</taxon>
        <taxon>Rhodococcus</taxon>
        <taxon>Rhodococcus erythropolis group</taxon>
    </lineage>
</organism>
<dbReference type="PRINTS" id="PR00081">
    <property type="entry name" value="GDHRDH"/>
</dbReference>
<dbReference type="AlphaFoldDB" id="A0A8I1DA27"/>
<evidence type="ECO:0000256" key="1">
    <source>
        <dbReference type="ARBA" id="ARBA00006484"/>
    </source>
</evidence>
<dbReference type="PANTHER" id="PTHR43639">
    <property type="entry name" value="OXIDOREDUCTASE, SHORT-CHAIN DEHYDROGENASE/REDUCTASE FAMILY (AFU_ORTHOLOGUE AFUA_5G02870)"/>
    <property type="match status" value="1"/>
</dbReference>
<dbReference type="EMBL" id="CP124545">
    <property type="protein sequence ID" value="WGV48469.2"/>
    <property type="molecule type" value="Genomic_DNA"/>
</dbReference>
<reference evidence="3 5" key="1">
    <citation type="submission" date="2020-12" db="EMBL/GenBank/DDBJ databases">
        <title>Draft genome sequence of furan degrading bacterial strain FUR100.</title>
        <authorList>
            <person name="Woiski C."/>
        </authorList>
    </citation>
    <scope>NUCLEOTIDE SEQUENCE [LARGE SCALE GENOMIC DNA]</scope>
    <source>
        <strain evidence="3 5">FUR100</strain>
    </source>
</reference>
<dbReference type="InterPro" id="IPR036291">
    <property type="entry name" value="NAD(P)-bd_dom_sf"/>
</dbReference>
<dbReference type="EC" id="1.-.-.-" evidence="4"/>
<comment type="similarity">
    <text evidence="1">Belongs to the short-chain dehydrogenases/reductases (SDR) family.</text>
</comment>
<dbReference type="Proteomes" id="UP001230933">
    <property type="component" value="Chromosome"/>
</dbReference>